<feature type="compositionally biased region" description="Basic residues" evidence="1">
    <location>
        <begin position="1"/>
        <end position="11"/>
    </location>
</feature>
<feature type="compositionally biased region" description="Basic and acidic residues" evidence="1">
    <location>
        <begin position="467"/>
        <end position="485"/>
    </location>
</feature>
<dbReference type="OrthoDB" id="269848at2759"/>
<feature type="region of interest" description="Disordered" evidence="1">
    <location>
        <begin position="196"/>
        <end position="239"/>
    </location>
</feature>
<dbReference type="GeneID" id="9685952"/>
<feature type="compositionally biased region" description="Basic and acidic residues" evidence="1">
    <location>
        <begin position="263"/>
        <end position="272"/>
    </location>
</feature>
<feature type="compositionally biased region" description="Acidic residues" evidence="1">
    <location>
        <begin position="342"/>
        <end position="351"/>
    </location>
</feature>
<dbReference type="InterPro" id="IPR036869">
    <property type="entry name" value="J_dom_sf"/>
</dbReference>
<feature type="region of interest" description="Disordered" evidence="1">
    <location>
        <begin position="254"/>
        <end position="367"/>
    </location>
</feature>
<feature type="transmembrane region" description="Helical" evidence="2">
    <location>
        <begin position="529"/>
        <end position="550"/>
    </location>
</feature>
<organism evidence="5">
    <name type="scientific">Micromonas pusilla (strain CCMP1545)</name>
    <name type="common">Picoplanktonic green alga</name>
    <dbReference type="NCBI Taxonomy" id="564608"/>
    <lineage>
        <taxon>Eukaryota</taxon>
        <taxon>Viridiplantae</taxon>
        <taxon>Chlorophyta</taxon>
        <taxon>Mamiellophyceae</taxon>
        <taxon>Mamiellales</taxon>
        <taxon>Mamiellaceae</taxon>
        <taxon>Micromonas</taxon>
    </lineage>
</organism>
<reference evidence="4 5" key="1">
    <citation type="journal article" date="2009" name="Science">
        <title>Green evolution and dynamic adaptations revealed by genomes of the marine picoeukaryotes Micromonas.</title>
        <authorList>
            <person name="Worden A.Z."/>
            <person name="Lee J.H."/>
            <person name="Mock T."/>
            <person name="Rouze P."/>
            <person name="Simmons M.P."/>
            <person name="Aerts A.L."/>
            <person name="Allen A.E."/>
            <person name="Cuvelier M.L."/>
            <person name="Derelle E."/>
            <person name="Everett M.V."/>
            <person name="Foulon E."/>
            <person name="Grimwood J."/>
            <person name="Gundlach H."/>
            <person name="Henrissat B."/>
            <person name="Napoli C."/>
            <person name="McDonald S.M."/>
            <person name="Parker M.S."/>
            <person name="Rombauts S."/>
            <person name="Salamov A."/>
            <person name="Von Dassow P."/>
            <person name="Badger J.H."/>
            <person name="Coutinho P.M."/>
            <person name="Demir E."/>
            <person name="Dubchak I."/>
            <person name="Gentemann C."/>
            <person name="Eikrem W."/>
            <person name="Gready J.E."/>
            <person name="John U."/>
            <person name="Lanier W."/>
            <person name="Lindquist E.A."/>
            <person name="Lucas S."/>
            <person name="Mayer K.F."/>
            <person name="Moreau H."/>
            <person name="Not F."/>
            <person name="Otillar R."/>
            <person name="Panaud O."/>
            <person name="Pangilinan J."/>
            <person name="Paulsen I."/>
            <person name="Piegu B."/>
            <person name="Poliakov A."/>
            <person name="Robbens S."/>
            <person name="Schmutz J."/>
            <person name="Toulza E."/>
            <person name="Wyss T."/>
            <person name="Zelensky A."/>
            <person name="Zhou K."/>
            <person name="Armbrust E.V."/>
            <person name="Bhattacharya D."/>
            <person name="Goodenough U.W."/>
            <person name="Van de Peer Y."/>
            <person name="Grigoriev I.V."/>
        </authorList>
    </citation>
    <scope>NUCLEOTIDE SEQUENCE [LARGE SCALE GENOMIC DNA]</scope>
    <source>
        <strain evidence="4 5">CCMP1545</strain>
    </source>
</reference>
<feature type="region of interest" description="Disordered" evidence="1">
    <location>
        <begin position="1"/>
        <end position="25"/>
    </location>
</feature>
<name>C1MY63_MICPC</name>
<dbReference type="SMART" id="SM00271">
    <property type="entry name" value="DnaJ"/>
    <property type="match status" value="1"/>
</dbReference>
<evidence type="ECO:0000259" key="3">
    <source>
        <dbReference type="PROSITE" id="PS50076"/>
    </source>
</evidence>
<evidence type="ECO:0000313" key="4">
    <source>
        <dbReference type="EMBL" id="EEH55584.1"/>
    </source>
</evidence>
<dbReference type="SUPFAM" id="SSF46565">
    <property type="entry name" value="Chaperone J-domain"/>
    <property type="match status" value="1"/>
</dbReference>
<feature type="compositionally biased region" description="Acidic residues" evidence="1">
    <location>
        <begin position="215"/>
        <end position="228"/>
    </location>
</feature>
<evidence type="ECO:0000256" key="2">
    <source>
        <dbReference type="SAM" id="Phobius"/>
    </source>
</evidence>
<dbReference type="EMBL" id="GG663742">
    <property type="protein sequence ID" value="EEH55584.1"/>
    <property type="molecule type" value="Genomic_DNA"/>
</dbReference>
<protein>
    <submittedName>
        <fullName evidence="4">Predicted protein</fullName>
    </submittedName>
</protein>
<dbReference type="InterPro" id="IPR001623">
    <property type="entry name" value="DnaJ_domain"/>
</dbReference>
<feature type="compositionally biased region" description="Basic and acidic residues" evidence="1">
    <location>
        <begin position="229"/>
        <end position="239"/>
    </location>
</feature>
<dbReference type="Proteomes" id="UP000001876">
    <property type="component" value="Unassembled WGS sequence"/>
</dbReference>
<evidence type="ECO:0000256" key="1">
    <source>
        <dbReference type="SAM" id="MobiDB-lite"/>
    </source>
</evidence>
<gene>
    <name evidence="4" type="ORF">MICPUCDRAFT_60415</name>
</gene>
<dbReference type="CDD" id="cd06257">
    <property type="entry name" value="DnaJ"/>
    <property type="match status" value="1"/>
</dbReference>
<keyword evidence="2" id="KW-0472">Membrane</keyword>
<dbReference type="KEGG" id="mpp:MICPUCDRAFT_60415"/>
<accession>C1MY63</accession>
<dbReference type="Pfam" id="PF00226">
    <property type="entry name" value="DnaJ"/>
    <property type="match status" value="1"/>
</dbReference>
<dbReference type="RefSeq" id="XP_003060815.1">
    <property type="nucleotide sequence ID" value="XM_003060769.1"/>
</dbReference>
<feature type="region of interest" description="Disordered" evidence="1">
    <location>
        <begin position="587"/>
        <end position="609"/>
    </location>
</feature>
<dbReference type="AlphaFoldDB" id="C1MY63"/>
<feature type="compositionally biased region" description="Basic and acidic residues" evidence="1">
    <location>
        <begin position="282"/>
        <end position="297"/>
    </location>
</feature>
<feature type="domain" description="J" evidence="3">
    <location>
        <begin position="138"/>
        <end position="208"/>
    </location>
</feature>
<keyword evidence="5" id="KW-1185">Reference proteome</keyword>
<feature type="compositionally biased region" description="Gly residues" evidence="1">
    <location>
        <begin position="598"/>
        <end position="609"/>
    </location>
</feature>
<dbReference type="PROSITE" id="PS50076">
    <property type="entry name" value="DNAJ_2"/>
    <property type="match status" value="1"/>
</dbReference>
<sequence>MGKKGFNRRRGGGGGGGGRAAAQTEAEQYAELLELLRRHNESSEAERRRAKNRSRSVLALALALAQVILGMFLLAAEQLFPKKETYERRRGRTMPETTTEEARGRGADGGDASSSGAGAGGPDPNAETDEPSIKVASDPFEVLELDATTATKADVTRAYRKLVARWHPDKNGQSAESVAMTQAINAARAQCVKKLEGGVERDDGDENAAGTAERGDDDDATDSDDDVGGADHEEKARRRAERAYRKELERAEREYARRRKEERRRVREEARKPGGRYRRQKAAHEHARRESAKREAEEGGGAGAEGEGDAANANANANATRVNRKKNKKNKKDKSGRYRADSDDDGDEAGGDGEGGALPPGAPKPHHLRMERCAHDVACAIRAGANLTLYELLQFAFPPLLEVDEDGNTPMHYAARFDPALVDVILTVVGDEWTRAVLIENNHGEKPVDALSPETEDVTAETAAAADRGKDKDDGTSPAAREARERFREEAAANAELSRRGAARLRQLTAHAMDKEEARKRAERRTFDAFGFGRLSVVIGGACVVARVVLWTNVWFRWWFAIGGGLGVLVWGLAHFGVKDMKDAAEEGGEDAGAAAAAGGGGGAHPHEE</sequence>
<feature type="compositionally biased region" description="Basic residues" evidence="1">
    <location>
        <begin position="322"/>
        <end position="332"/>
    </location>
</feature>
<feature type="transmembrane region" description="Helical" evidence="2">
    <location>
        <begin position="556"/>
        <end position="574"/>
    </location>
</feature>
<keyword evidence="2" id="KW-0812">Transmembrane</keyword>
<proteinExistence type="predicted"/>
<feature type="transmembrane region" description="Helical" evidence="2">
    <location>
        <begin position="57"/>
        <end position="80"/>
    </location>
</feature>
<feature type="region of interest" description="Disordered" evidence="1">
    <location>
        <begin position="447"/>
        <end position="485"/>
    </location>
</feature>
<evidence type="ECO:0000313" key="5">
    <source>
        <dbReference type="Proteomes" id="UP000001876"/>
    </source>
</evidence>
<dbReference type="Gene3D" id="1.10.287.110">
    <property type="entry name" value="DnaJ domain"/>
    <property type="match status" value="1"/>
</dbReference>
<keyword evidence="2" id="KW-1133">Transmembrane helix</keyword>
<feature type="region of interest" description="Disordered" evidence="1">
    <location>
        <begin position="86"/>
        <end position="131"/>
    </location>
</feature>
<dbReference type="OMA" id="CEAKARR"/>
<feature type="compositionally biased region" description="Low complexity" evidence="1">
    <location>
        <begin position="309"/>
        <end position="321"/>
    </location>
</feature>